<organism evidence="2 3">
    <name type="scientific">Coleophoma cylindrospora</name>
    <dbReference type="NCBI Taxonomy" id="1849047"/>
    <lineage>
        <taxon>Eukaryota</taxon>
        <taxon>Fungi</taxon>
        <taxon>Dikarya</taxon>
        <taxon>Ascomycota</taxon>
        <taxon>Pezizomycotina</taxon>
        <taxon>Leotiomycetes</taxon>
        <taxon>Helotiales</taxon>
        <taxon>Dermateaceae</taxon>
        <taxon>Coleophoma</taxon>
    </lineage>
</organism>
<protein>
    <submittedName>
        <fullName evidence="2">Uncharacterized protein</fullName>
    </submittedName>
</protein>
<evidence type="ECO:0000256" key="1">
    <source>
        <dbReference type="SAM" id="MobiDB-lite"/>
    </source>
</evidence>
<feature type="region of interest" description="Disordered" evidence="1">
    <location>
        <begin position="1"/>
        <end position="26"/>
    </location>
</feature>
<keyword evidence="3" id="KW-1185">Reference proteome</keyword>
<sequence length="123" mass="13044">MASERTCRVAPSHPMNPCHGEQKNGHQEDKCSIWRLLLNGLGSQVESKRSRAEASDSGSKQRVGKDNSCKILGATKPLTQAQPDCPVALAGTMESTGKTQVRAEVATAIGREASAIDRRGDGA</sequence>
<dbReference type="Proteomes" id="UP000256645">
    <property type="component" value="Unassembled WGS sequence"/>
</dbReference>
<comment type="caution">
    <text evidence="2">The sequence shown here is derived from an EMBL/GenBank/DDBJ whole genome shotgun (WGS) entry which is preliminary data.</text>
</comment>
<name>A0A3D8R272_9HELO</name>
<evidence type="ECO:0000313" key="3">
    <source>
        <dbReference type="Proteomes" id="UP000256645"/>
    </source>
</evidence>
<dbReference type="AlphaFoldDB" id="A0A3D8R272"/>
<evidence type="ECO:0000313" key="2">
    <source>
        <dbReference type="EMBL" id="RDW68127.1"/>
    </source>
</evidence>
<gene>
    <name evidence="2" type="ORF">BP6252_09523</name>
</gene>
<proteinExistence type="predicted"/>
<accession>A0A3D8R272</accession>
<dbReference type="EMBL" id="PDLM01000010">
    <property type="protein sequence ID" value="RDW68127.1"/>
    <property type="molecule type" value="Genomic_DNA"/>
</dbReference>
<reference evidence="2 3" key="1">
    <citation type="journal article" date="2018" name="IMA Fungus">
        <title>IMA Genome-F 9: Draft genome sequence of Annulohypoxylon stygium, Aspergillus mulundensis, Berkeleyomyces basicola (syn. Thielaviopsis basicola), Ceratocystis smalleyi, two Cercospora beticola strains, Coleophoma cylindrospora, Fusarium fracticaudum, Phialophora cf. hyalina, and Morchella septimelata.</title>
        <authorList>
            <person name="Wingfield B.D."/>
            <person name="Bills G.F."/>
            <person name="Dong Y."/>
            <person name="Huang W."/>
            <person name="Nel W.J."/>
            <person name="Swalarsk-Parry B.S."/>
            <person name="Vaghefi N."/>
            <person name="Wilken P.M."/>
            <person name="An Z."/>
            <person name="de Beer Z.W."/>
            <person name="De Vos L."/>
            <person name="Chen L."/>
            <person name="Duong T.A."/>
            <person name="Gao Y."/>
            <person name="Hammerbacher A."/>
            <person name="Kikkert J.R."/>
            <person name="Li Y."/>
            <person name="Li H."/>
            <person name="Li K."/>
            <person name="Li Q."/>
            <person name="Liu X."/>
            <person name="Ma X."/>
            <person name="Naidoo K."/>
            <person name="Pethybridge S.J."/>
            <person name="Sun J."/>
            <person name="Steenkamp E.T."/>
            <person name="van der Nest M.A."/>
            <person name="van Wyk S."/>
            <person name="Wingfield M.J."/>
            <person name="Xiong C."/>
            <person name="Yue Q."/>
            <person name="Zhang X."/>
        </authorList>
    </citation>
    <scope>NUCLEOTIDE SEQUENCE [LARGE SCALE GENOMIC DNA]</scope>
    <source>
        <strain evidence="2 3">BP6252</strain>
    </source>
</reference>
<feature type="region of interest" description="Disordered" evidence="1">
    <location>
        <begin position="44"/>
        <end position="68"/>
    </location>
</feature>